<gene>
    <name evidence="3" type="ORF">UK23_38275</name>
</gene>
<dbReference type="RefSeq" id="WP_045316675.1">
    <property type="nucleotide sequence ID" value="NZ_JYJG01000364.1"/>
</dbReference>
<accession>A0A0F0GI59</accession>
<proteinExistence type="predicted"/>
<dbReference type="GO" id="GO:0006511">
    <property type="term" value="P:ubiquitin-dependent protein catabolic process"/>
    <property type="evidence" value="ECO:0007669"/>
    <property type="project" value="TreeGrafter"/>
</dbReference>
<dbReference type="CDD" id="cd16454">
    <property type="entry name" value="RING-H2_PA-TM-RING"/>
    <property type="match status" value="1"/>
</dbReference>
<dbReference type="Proteomes" id="UP000033393">
    <property type="component" value="Unassembled WGS sequence"/>
</dbReference>
<evidence type="ECO:0000313" key="4">
    <source>
        <dbReference type="Proteomes" id="UP000033393"/>
    </source>
</evidence>
<name>A0A0F0GI59_LENAE</name>
<dbReference type="AlphaFoldDB" id="A0A0F0GI59"/>
<dbReference type="Gene3D" id="3.30.40.10">
    <property type="entry name" value="Zinc/RING finger domain, C3HC4 (zinc finger)"/>
    <property type="match status" value="1"/>
</dbReference>
<dbReference type="GO" id="GO:0061630">
    <property type="term" value="F:ubiquitin protein ligase activity"/>
    <property type="evidence" value="ECO:0007669"/>
    <property type="project" value="TreeGrafter"/>
</dbReference>
<evidence type="ECO:0000256" key="1">
    <source>
        <dbReference type="SAM" id="MobiDB-lite"/>
    </source>
</evidence>
<feature type="compositionally biased region" description="Acidic residues" evidence="1">
    <location>
        <begin position="319"/>
        <end position="331"/>
    </location>
</feature>
<organism evidence="3 4">
    <name type="scientific">Lentzea aerocolonigenes</name>
    <name type="common">Lechevalieria aerocolonigenes</name>
    <name type="synonym">Saccharothrix aerocolonigenes</name>
    <dbReference type="NCBI Taxonomy" id="68170"/>
    <lineage>
        <taxon>Bacteria</taxon>
        <taxon>Bacillati</taxon>
        <taxon>Actinomycetota</taxon>
        <taxon>Actinomycetes</taxon>
        <taxon>Pseudonocardiales</taxon>
        <taxon>Pseudonocardiaceae</taxon>
        <taxon>Lentzea</taxon>
    </lineage>
</organism>
<dbReference type="SUPFAM" id="SSF57850">
    <property type="entry name" value="RING/U-box"/>
    <property type="match status" value="1"/>
</dbReference>
<dbReference type="InterPro" id="IPR051826">
    <property type="entry name" value="E3_ubiquitin-ligase_domain"/>
</dbReference>
<sequence>MVHEVDLTQWSEQLTGASRFEPERVALVEAVDRYNGLVRHADFSALHAVELLRTAASTVAELHTRASDLVADCTAAGGALDEWFDELRDKAGRWEHFAAVLDTDVSADDLRLSFDHVFLRWNLPSCTALEGVAALLDAGGRGDAADALGRLDDLRNAPRVAAVALALPAAPDAERMREVLLPFTYQVRDWSEVVQARMAAVEHALLSLHAEAVALRDCASEVYGVVAQVSSQLADAAEPVCTVCQETMSGNGTLTLSCGHVFHNDCVVPWLEQRRTCPLCREVEPGWENVEPQPMPDHIMPVLDLAEDFEGLDGWEGLDGSDEYDTDDETETPSAAQPAEAYVRAQFPPQQRQTLYVAWPDSARGRQAMTAIRQAIDAYGTATGAQRTAAANAVRTAVKARDELLGPLVTRDLSSWLTLLADMPATTQGWADGSRSGEDEADGLLRRMADVQECVRELARLDDGLDFAVPQLTVLNQLVAELADSGTASGRSRFTAKVEQIRELVTVLAATLAPLANYAVRLQDDHDAVIRHLADD</sequence>
<dbReference type="Pfam" id="PF13639">
    <property type="entry name" value="zf-RING_2"/>
    <property type="match status" value="1"/>
</dbReference>
<dbReference type="PROSITE" id="PS50089">
    <property type="entry name" value="ZF_RING_2"/>
    <property type="match status" value="1"/>
</dbReference>
<dbReference type="InterPro" id="IPR001841">
    <property type="entry name" value="Znf_RING"/>
</dbReference>
<comment type="caution">
    <text evidence="3">The sequence shown here is derived from an EMBL/GenBank/DDBJ whole genome shotgun (WGS) entry which is preliminary data.</text>
</comment>
<dbReference type="EMBL" id="JYJG01000364">
    <property type="protein sequence ID" value="KJK42186.1"/>
    <property type="molecule type" value="Genomic_DNA"/>
</dbReference>
<evidence type="ECO:0000259" key="2">
    <source>
        <dbReference type="PROSITE" id="PS50089"/>
    </source>
</evidence>
<feature type="region of interest" description="Disordered" evidence="1">
    <location>
        <begin position="314"/>
        <end position="342"/>
    </location>
</feature>
<dbReference type="SMART" id="SM00184">
    <property type="entry name" value="RING"/>
    <property type="match status" value="1"/>
</dbReference>
<keyword evidence="4" id="KW-1185">Reference proteome</keyword>
<protein>
    <recommendedName>
        <fullName evidence="2">RING-type domain-containing protein</fullName>
    </recommendedName>
</protein>
<reference evidence="3 4" key="1">
    <citation type="submission" date="2015-02" db="EMBL/GenBank/DDBJ databases">
        <authorList>
            <person name="Ju K.-S."/>
            <person name="Doroghazi J.R."/>
            <person name="Metcalf W."/>
        </authorList>
    </citation>
    <scope>NUCLEOTIDE SEQUENCE [LARGE SCALE GENOMIC DNA]</scope>
    <source>
        <strain evidence="3 4">NRRL B-16140</strain>
    </source>
</reference>
<dbReference type="PATRIC" id="fig|68170.10.peg.9937"/>
<dbReference type="PANTHER" id="PTHR22765">
    <property type="entry name" value="RING FINGER AND PROTEASE ASSOCIATED DOMAIN-CONTAINING"/>
    <property type="match status" value="1"/>
</dbReference>
<evidence type="ECO:0000313" key="3">
    <source>
        <dbReference type="EMBL" id="KJK42186.1"/>
    </source>
</evidence>
<dbReference type="InterPro" id="IPR013083">
    <property type="entry name" value="Znf_RING/FYVE/PHD"/>
</dbReference>
<feature type="domain" description="RING-type" evidence="2">
    <location>
        <begin position="241"/>
        <end position="281"/>
    </location>
</feature>
<dbReference type="PANTHER" id="PTHR22765:SF157">
    <property type="entry name" value="E3 UBIQUITIN-PROTEIN LIGASE CIP8"/>
    <property type="match status" value="1"/>
</dbReference>